<evidence type="ECO:0000313" key="7">
    <source>
        <dbReference type="WBParaSite" id="ACAC_0000362401-mRNA-1"/>
    </source>
</evidence>
<keyword evidence="6" id="KW-1185">Reference proteome</keyword>
<keyword evidence="2" id="KW-0812">Transmembrane</keyword>
<comment type="subcellular location">
    <subcellularLocation>
        <location evidence="1">Membrane</location>
        <topology evidence="1">Multi-pass membrane protein</topology>
    </subcellularLocation>
</comment>
<reference evidence="7" key="2">
    <citation type="submission" date="2017-02" db="UniProtKB">
        <authorList>
            <consortium name="WormBaseParasite"/>
        </authorList>
    </citation>
    <scope>IDENTIFICATION</scope>
</reference>
<evidence type="ECO:0000256" key="4">
    <source>
        <dbReference type="ARBA" id="ARBA00023136"/>
    </source>
</evidence>
<organism evidence="6 7">
    <name type="scientific">Angiostrongylus cantonensis</name>
    <name type="common">Rat lungworm</name>
    <dbReference type="NCBI Taxonomy" id="6313"/>
    <lineage>
        <taxon>Eukaryota</taxon>
        <taxon>Metazoa</taxon>
        <taxon>Ecdysozoa</taxon>
        <taxon>Nematoda</taxon>
        <taxon>Chromadorea</taxon>
        <taxon>Rhabditida</taxon>
        <taxon>Rhabditina</taxon>
        <taxon>Rhabditomorpha</taxon>
        <taxon>Strongyloidea</taxon>
        <taxon>Metastrongylidae</taxon>
        <taxon>Angiostrongylus</taxon>
    </lineage>
</organism>
<protein>
    <submittedName>
        <fullName evidence="7">SLC12 domain-containing protein</fullName>
    </submittedName>
</protein>
<dbReference type="WBParaSite" id="ACAC_0000362401-mRNA-1">
    <property type="protein sequence ID" value="ACAC_0000362401-mRNA-1"/>
    <property type="gene ID" value="ACAC_0000362401"/>
</dbReference>
<name>A0A0K0D0N2_ANGCA</name>
<evidence type="ECO:0000256" key="3">
    <source>
        <dbReference type="ARBA" id="ARBA00022989"/>
    </source>
</evidence>
<dbReference type="GO" id="GO:0005886">
    <property type="term" value="C:plasma membrane"/>
    <property type="evidence" value="ECO:0007669"/>
    <property type="project" value="TreeGrafter"/>
</dbReference>
<evidence type="ECO:0000259" key="5">
    <source>
        <dbReference type="Pfam" id="PF03522"/>
    </source>
</evidence>
<dbReference type="GO" id="GO:1990573">
    <property type="term" value="P:potassium ion import across plasma membrane"/>
    <property type="evidence" value="ECO:0007669"/>
    <property type="project" value="TreeGrafter"/>
</dbReference>
<keyword evidence="3" id="KW-1133">Transmembrane helix</keyword>
<evidence type="ECO:0000256" key="1">
    <source>
        <dbReference type="ARBA" id="ARBA00004141"/>
    </source>
</evidence>
<evidence type="ECO:0000313" key="6">
    <source>
        <dbReference type="Proteomes" id="UP000035642"/>
    </source>
</evidence>
<evidence type="ECO:0000256" key="2">
    <source>
        <dbReference type="ARBA" id="ARBA00022692"/>
    </source>
</evidence>
<reference evidence="6" key="1">
    <citation type="submission" date="2012-09" db="EMBL/GenBank/DDBJ databases">
        <authorList>
            <person name="Martin A.A."/>
        </authorList>
    </citation>
    <scope>NUCLEOTIDE SEQUENCE</scope>
</reference>
<proteinExistence type="predicted"/>
<dbReference type="GO" id="GO:0015379">
    <property type="term" value="F:potassium:chloride symporter activity"/>
    <property type="evidence" value="ECO:0007669"/>
    <property type="project" value="TreeGrafter"/>
</dbReference>
<dbReference type="GO" id="GO:0006884">
    <property type="term" value="P:cell volume homeostasis"/>
    <property type="evidence" value="ECO:0007669"/>
    <property type="project" value="TreeGrafter"/>
</dbReference>
<dbReference type="InterPro" id="IPR004842">
    <property type="entry name" value="SLC12A_fam"/>
</dbReference>
<dbReference type="GO" id="GO:0055075">
    <property type="term" value="P:potassium ion homeostasis"/>
    <property type="evidence" value="ECO:0007669"/>
    <property type="project" value="TreeGrafter"/>
</dbReference>
<dbReference type="GO" id="GO:0055064">
    <property type="term" value="P:chloride ion homeostasis"/>
    <property type="evidence" value="ECO:0007669"/>
    <property type="project" value="TreeGrafter"/>
</dbReference>
<dbReference type="GO" id="GO:0045202">
    <property type="term" value="C:synapse"/>
    <property type="evidence" value="ECO:0007669"/>
    <property type="project" value="GOC"/>
</dbReference>
<feature type="domain" description="SLC12A transporter C-terminal" evidence="5">
    <location>
        <begin position="105"/>
        <end position="174"/>
    </location>
</feature>
<dbReference type="InterPro" id="IPR018491">
    <property type="entry name" value="SLC12_C"/>
</dbReference>
<dbReference type="AlphaFoldDB" id="A0A0K0D0N2"/>
<dbReference type="GO" id="GO:0007268">
    <property type="term" value="P:chemical synaptic transmission"/>
    <property type="evidence" value="ECO:0007669"/>
    <property type="project" value="TreeGrafter"/>
</dbReference>
<dbReference type="STRING" id="6313.A0A0K0D0N2"/>
<accession>A0A0K0D0N2</accession>
<keyword evidence="4" id="KW-0472">Membrane</keyword>
<dbReference type="PANTHER" id="PTHR11827">
    <property type="entry name" value="SOLUTE CARRIER FAMILY 12, CATION COTRANSPORTERS"/>
    <property type="match status" value="1"/>
</dbReference>
<sequence length="174" mass="19892">MEERTKLLKNLNKADREKDLQTHIEEVVRERKLSKINEDEQALPVENTLDLVSEGTADSESKKSAKIENKGVRFSGVGILDDIHQPGNGTLERDAEEKRRKRRYNVHKMHTAVKLNELMREKSHDCQLLIVNLPGPPDHDSDTYYMEFIEALTEGLNRVLLVRGTGAEVITIYS</sequence>
<dbReference type="PANTHER" id="PTHR11827:SF73">
    <property type="entry name" value="KAZACHOC, ISOFORM G"/>
    <property type="match status" value="1"/>
</dbReference>
<dbReference type="Pfam" id="PF03522">
    <property type="entry name" value="SLC12"/>
    <property type="match status" value="1"/>
</dbReference>
<dbReference type="Proteomes" id="UP000035642">
    <property type="component" value="Unassembled WGS sequence"/>
</dbReference>